<dbReference type="InterPro" id="IPR036962">
    <property type="entry name" value="Glyco_hydro_3_N_sf"/>
</dbReference>
<dbReference type="InterPro" id="IPR051915">
    <property type="entry name" value="Cellulose_Degrad_GH3"/>
</dbReference>
<dbReference type="SUPFAM" id="SSF141072">
    <property type="entry name" value="CalX-like"/>
    <property type="match status" value="1"/>
</dbReference>
<dbReference type="Pfam" id="PF03160">
    <property type="entry name" value="Calx-beta"/>
    <property type="match status" value="1"/>
</dbReference>
<evidence type="ECO:0000256" key="5">
    <source>
        <dbReference type="ARBA" id="ARBA00022737"/>
    </source>
</evidence>
<accession>A0ABY8WQF1</accession>
<feature type="signal peptide" evidence="9">
    <location>
        <begin position="1"/>
        <end position="18"/>
    </location>
</feature>
<evidence type="ECO:0000256" key="9">
    <source>
        <dbReference type="SAM" id="SignalP"/>
    </source>
</evidence>
<dbReference type="RefSeq" id="WP_284921561.1">
    <property type="nucleotide sequence ID" value="NZ_CP126980.1"/>
</dbReference>
<dbReference type="Pfam" id="PF00933">
    <property type="entry name" value="Glyco_hydro_3"/>
    <property type="match status" value="1"/>
</dbReference>
<keyword evidence="8" id="KW-0326">Glycosidase</keyword>
<evidence type="ECO:0000256" key="7">
    <source>
        <dbReference type="ARBA" id="ARBA00022837"/>
    </source>
</evidence>
<evidence type="ECO:0000256" key="3">
    <source>
        <dbReference type="ARBA" id="ARBA00012744"/>
    </source>
</evidence>
<keyword evidence="6 11" id="KW-0378">Hydrolase</keyword>
<protein>
    <recommendedName>
        <fullName evidence="3">beta-glucosidase</fullName>
        <ecNumber evidence="3">3.2.1.21</ecNumber>
    </recommendedName>
</protein>
<feature type="domain" description="Calx-beta" evidence="10">
    <location>
        <begin position="14"/>
        <end position="118"/>
    </location>
</feature>
<evidence type="ECO:0000256" key="2">
    <source>
        <dbReference type="ARBA" id="ARBA00005336"/>
    </source>
</evidence>
<sequence>MTTGLIGATLLYGQAAFAADTQTATVTAAQTFIQASEGQSATVTFVLGTSDNKPLAGPATLRYRTGTGTATAGTDYTAVTGMITFAADSTPGARKTIRIPVRRDRSAETAETIPVALSPTTAGVTVGAGPTVVINANGLPYLDRKLSVKRRVADLLSRMSLDDKIGQMTQAERAAVTDDTTRIASWRLGSVISGGGSVPASNTPAAWVQMVNTFQQAALATPLQIPIIYGVDAVHGHGNVYGATIFPQNIGLGASRDPKLVERVYHATAAEVRATGVPWDFAPCVCVTRDERWGRSYESFGEDPKLVTQMTTAVTGLQGRKTSQLNGPDRVLATIKHYAGDGNTSYGTGDSGSPIDRGVTTISRRDFARTILPPYIAGVRAGAGAVMPSFSSIDWTDDGVGNPIKMHTNKELLTGTLKGTLGFDGFVITDWEGIHQIPDPAATADTPLPTAAQVRTAVNAGSDMFMEPNTAERFETLLKAEVNAGRVSMTRINDAVSRILTSKFKLGLFDKPFATTDRVDQVGSTAHRALAREAVAASQVLLKNTGNLLPLRSDARIYVAGRNADNIGNQAGGWTLDWQGRSGDTIPGTTILDGIRRDAPRAQVTYSPDASAPIGRADVGIVVVGETPYAEGYGDVGGPAWPWGTEAQKETKSLTLQPVDKAAIDKVCDAVTRCVVLVVSGRPQIITDQLGKIDALVASWLPGSEGTGVADTLFGRRPFTGKLPVTWPATTQQVPINVGDRHYQPLYPYGWGLRTTTTRHR</sequence>
<dbReference type="GO" id="GO:0016787">
    <property type="term" value="F:hydrolase activity"/>
    <property type="evidence" value="ECO:0007669"/>
    <property type="project" value="UniProtKB-KW"/>
</dbReference>
<evidence type="ECO:0000313" key="12">
    <source>
        <dbReference type="Proteomes" id="UP001240150"/>
    </source>
</evidence>
<organism evidence="11 12">
    <name type="scientific">Actinoplanes oblitus</name>
    <dbReference type="NCBI Taxonomy" id="3040509"/>
    <lineage>
        <taxon>Bacteria</taxon>
        <taxon>Bacillati</taxon>
        <taxon>Actinomycetota</taxon>
        <taxon>Actinomycetes</taxon>
        <taxon>Micromonosporales</taxon>
        <taxon>Micromonosporaceae</taxon>
        <taxon>Actinoplanes</taxon>
    </lineage>
</organism>
<evidence type="ECO:0000256" key="6">
    <source>
        <dbReference type="ARBA" id="ARBA00022801"/>
    </source>
</evidence>
<feature type="chain" id="PRO_5045544595" description="beta-glucosidase" evidence="9">
    <location>
        <begin position="19"/>
        <end position="761"/>
    </location>
</feature>
<dbReference type="Gene3D" id="2.60.40.2030">
    <property type="match status" value="1"/>
</dbReference>
<evidence type="ECO:0000259" key="10">
    <source>
        <dbReference type="SMART" id="SM00237"/>
    </source>
</evidence>
<dbReference type="PANTHER" id="PTHR30620:SF16">
    <property type="entry name" value="LYSOSOMAL BETA GLUCOSIDASE"/>
    <property type="match status" value="1"/>
</dbReference>
<dbReference type="SMART" id="SM00237">
    <property type="entry name" value="Calx_beta"/>
    <property type="match status" value="1"/>
</dbReference>
<name>A0ABY8WQF1_9ACTN</name>
<evidence type="ECO:0000256" key="1">
    <source>
        <dbReference type="ARBA" id="ARBA00000448"/>
    </source>
</evidence>
<keyword evidence="4 9" id="KW-0732">Signal</keyword>
<keyword evidence="7" id="KW-0106">Calcium</keyword>
<dbReference type="SUPFAM" id="SSF52279">
    <property type="entry name" value="Beta-D-glucan exohydrolase, C-terminal domain"/>
    <property type="match status" value="1"/>
</dbReference>
<dbReference type="InterPro" id="IPR038081">
    <property type="entry name" value="CalX-like_sf"/>
</dbReference>
<comment type="similarity">
    <text evidence="2">Belongs to the glycosyl hydrolase 3 family.</text>
</comment>
<dbReference type="InterPro" id="IPR003644">
    <property type="entry name" value="Calx_beta"/>
</dbReference>
<dbReference type="InterPro" id="IPR017853">
    <property type="entry name" value="GH"/>
</dbReference>
<keyword evidence="12" id="KW-1185">Reference proteome</keyword>
<keyword evidence="5" id="KW-0677">Repeat</keyword>
<dbReference type="Proteomes" id="UP001240150">
    <property type="component" value="Chromosome"/>
</dbReference>
<dbReference type="SUPFAM" id="SSF51445">
    <property type="entry name" value="(Trans)glycosidases"/>
    <property type="match status" value="1"/>
</dbReference>
<dbReference type="Gene3D" id="3.40.50.1700">
    <property type="entry name" value="Glycoside hydrolase family 3 C-terminal domain"/>
    <property type="match status" value="1"/>
</dbReference>
<comment type="catalytic activity">
    <reaction evidence="1">
        <text>Hydrolysis of terminal, non-reducing beta-D-glucosyl residues with release of beta-D-glucose.</text>
        <dbReference type="EC" id="3.2.1.21"/>
    </reaction>
</comment>
<dbReference type="PRINTS" id="PR00133">
    <property type="entry name" value="GLHYDRLASE3"/>
</dbReference>
<evidence type="ECO:0000256" key="4">
    <source>
        <dbReference type="ARBA" id="ARBA00022729"/>
    </source>
</evidence>
<dbReference type="Gene3D" id="3.20.20.300">
    <property type="entry name" value="Glycoside hydrolase, family 3, N-terminal domain"/>
    <property type="match status" value="1"/>
</dbReference>
<gene>
    <name evidence="11" type="ORF">ACTOB_003772</name>
</gene>
<proteinExistence type="inferred from homology"/>
<dbReference type="EMBL" id="CP126980">
    <property type="protein sequence ID" value="WIN00091.1"/>
    <property type="molecule type" value="Genomic_DNA"/>
</dbReference>
<reference evidence="11 12" key="1">
    <citation type="submission" date="2023-06" db="EMBL/GenBank/DDBJ databases">
        <authorList>
            <person name="Yushchuk O."/>
            <person name="Binda E."/>
            <person name="Ruckert-Reed C."/>
            <person name="Fedorenko V."/>
            <person name="Kalinowski J."/>
            <person name="Marinelli F."/>
        </authorList>
    </citation>
    <scope>NUCLEOTIDE SEQUENCE [LARGE SCALE GENOMIC DNA]</scope>
    <source>
        <strain evidence="11 12">NRRL 3884</strain>
    </source>
</reference>
<dbReference type="PANTHER" id="PTHR30620">
    <property type="entry name" value="PERIPLASMIC BETA-GLUCOSIDASE-RELATED"/>
    <property type="match status" value="1"/>
</dbReference>
<dbReference type="InterPro" id="IPR002772">
    <property type="entry name" value="Glyco_hydro_3_C"/>
</dbReference>
<dbReference type="EC" id="3.2.1.21" evidence="3"/>
<evidence type="ECO:0000313" key="11">
    <source>
        <dbReference type="EMBL" id="WIN00091.1"/>
    </source>
</evidence>
<dbReference type="InterPro" id="IPR036881">
    <property type="entry name" value="Glyco_hydro_3_C_sf"/>
</dbReference>
<dbReference type="Pfam" id="PF01915">
    <property type="entry name" value="Glyco_hydro_3_C"/>
    <property type="match status" value="1"/>
</dbReference>
<evidence type="ECO:0000256" key="8">
    <source>
        <dbReference type="ARBA" id="ARBA00023295"/>
    </source>
</evidence>
<dbReference type="InterPro" id="IPR001764">
    <property type="entry name" value="Glyco_hydro_3_N"/>
</dbReference>